<dbReference type="AlphaFoldDB" id="A0A6C1DVA5"/>
<accession>A0A6C1DVA5</accession>
<name>A0A6C1DVA5_SACPS</name>
<protein>
    <submittedName>
        <fullName evidence="1">Telomeric pathways with STn1</fullName>
    </submittedName>
</protein>
<evidence type="ECO:0000313" key="1">
    <source>
        <dbReference type="EMBL" id="QID80988.1"/>
    </source>
</evidence>
<proteinExistence type="predicted"/>
<gene>
    <name evidence="1" type="primary">TEN1_1</name>
    <name evidence="1" type="ORF">GRS66_003344</name>
</gene>
<sequence length="160" mass="18624">MSQLVLDLKCLKDKIATNYDIHNNVYGGNGMEPNIIHPSERFRMVVRLVDFLFCESDEEFIKGFFCQMIVRNLHCLNSTNGAEEMRLYMSERLFSAHKDDLRLINGQVLDVRIGVWYGIHQSPPIFEIIDFKILSRNDVRDFCEFVKSPLGEKFLNISNS</sequence>
<dbReference type="CDD" id="cd23707">
    <property type="entry name" value="Ten1_OBF"/>
    <property type="match status" value="1"/>
</dbReference>
<evidence type="ECO:0000313" key="2">
    <source>
        <dbReference type="Proteomes" id="UP000501346"/>
    </source>
</evidence>
<organism evidence="1 2">
    <name type="scientific">Saccharomyces pastorianus</name>
    <name type="common">Lager yeast</name>
    <name type="synonym">Saccharomyces cerevisiae x Saccharomyces eubayanus</name>
    <dbReference type="NCBI Taxonomy" id="27292"/>
    <lineage>
        <taxon>Eukaryota</taxon>
        <taxon>Fungi</taxon>
        <taxon>Dikarya</taxon>
        <taxon>Ascomycota</taxon>
        <taxon>Saccharomycotina</taxon>
        <taxon>Saccharomycetes</taxon>
        <taxon>Saccharomycetales</taxon>
        <taxon>Saccharomycetaceae</taxon>
        <taxon>Saccharomyces</taxon>
    </lineage>
</organism>
<dbReference type="OrthoDB" id="4038502at2759"/>
<keyword evidence="2" id="KW-1185">Reference proteome</keyword>
<reference evidence="1 2" key="1">
    <citation type="journal article" date="2019" name="BMC Genomics">
        <title>Chromosome level assembly and comparative genome analysis confirm lager-brewing yeasts originated from a single hybridization.</title>
        <authorList>
            <person name="Salazar A.N."/>
            <person name="Gorter de Vries A.R."/>
            <person name="van den Broek M."/>
            <person name="Brouwers N."/>
            <person name="de la Torre Cortes P."/>
            <person name="Kuijpers N.G.A."/>
            <person name="Daran J.G."/>
            <person name="Abeel T."/>
        </authorList>
    </citation>
    <scope>NUCLEOTIDE SEQUENCE [LARGE SCALE GENOMIC DNA]</scope>
    <source>
        <strain evidence="1 2">CBS 1483</strain>
    </source>
</reference>
<dbReference type="EMBL" id="CP048993">
    <property type="protein sequence ID" value="QID80988.1"/>
    <property type="molecule type" value="Genomic_DNA"/>
</dbReference>
<dbReference type="Proteomes" id="UP000501346">
    <property type="component" value="Chromosome ScXII"/>
</dbReference>